<dbReference type="InterPro" id="IPR001173">
    <property type="entry name" value="Glyco_trans_2-like"/>
</dbReference>
<dbReference type="InterPro" id="IPR011990">
    <property type="entry name" value="TPR-like_helical_dom_sf"/>
</dbReference>
<dbReference type="CDD" id="cd02511">
    <property type="entry name" value="Beta4Glucosyltransferase"/>
    <property type="match status" value="1"/>
</dbReference>
<comment type="caution">
    <text evidence="2">The sequence shown here is derived from an EMBL/GenBank/DDBJ whole genome shotgun (WGS) entry which is preliminary data.</text>
</comment>
<sequence>MLLSLCMIVKNEQDVLARCLDSVKAIVDEIIIIDTGSTDHTKEIAYTYTEHVYDYVWTNDFAAARNEGIRRATSRWILVMDADEYFPPVEAERLRAFLENEAPRKDTVFAISVVNFVGASQEQSTLTTGEIPRLFPNYYNIYYTRPIHEQLHAIDGTNLMFRLAPSSLFHTGYLQETIEAKDKLNRNANIFTELKKKTGFSAYDYYTIGNENGVKGDTANAIYYYERSLKKAASQKSVAWYPRCVVSLLQCYFKQNRLHDAWTLIETNLVNWSQYPEYHCMKGLIYFHLGFFEQAKVSYLDAFQSAEKLAETTHVFWLDSANYASSIPLRLLADIADLEFDTEKSIYYLTKLLMQNPYDYRAISQLIDYSSITQSPDAIVPLLNNIYEQHNRKHEIFMLKVSLSVGSEELAVHYYEQLKDVTVDLEIQDRLGFALITHNQVMFEEQLLTMEEDWVPSEESLIYLAIGALVWKADYCDRLKVPKEHELHKTYEAYRKFVGGEAPEKTGAIYPLLTRCYLYKFYEMYDQLVNTYSDGELINSLANFFYSKKQYEVALNYYSILLRSEELNAMSCENLAIYHLNHQYIDDGLDFLEMTIAKRPAQMHLYVLYLQHCPRGEKKRKFLKDFTFKFPQYRKIPALAQLVSQSEKS</sequence>
<dbReference type="EMBL" id="JBHLVF010000008">
    <property type="protein sequence ID" value="MFC0390396.1"/>
    <property type="molecule type" value="Genomic_DNA"/>
</dbReference>
<dbReference type="EC" id="2.4.-.-" evidence="2"/>
<dbReference type="PANTHER" id="PTHR43630">
    <property type="entry name" value="POLY-BETA-1,6-N-ACETYL-D-GLUCOSAMINE SYNTHASE"/>
    <property type="match status" value="1"/>
</dbReference>
<evidence type="ECO:0000313" key="2">
    <source>
        <dbReference type="EMBL" id="MFC0390396.1"/>
    </source>
</evidence>
<gene>
    <name evidence="2" type="ORF">ACFFJ8_03295</name>
</gene>
<feature type="domain" description="Glycosyltransferase 2-like" evidence="1">
    <location>
        <begin position="4"/>
        <end position="162"/>
    </location>
</feature>
<dbReference type="SUPFAM" id="SSF53448">
    <property type="entry name" value="Nucleotide-diphospho-sugar transferases"/>
    <property type="match status" value="1"/>
</dbReference>
<proteinExistence type="predicted"/>
<name>A0ABV6J3F6_9BACL</name>
<keyword evidence="2" id="KW-0808">Transferase</keyword>
<reference evidence="2 3" key="1">
    <citation type="submission" date="2024-09" db="EMBL/GenBank/DDBJ databases">
        <authorList>
            <person name="Sun Q."/>
            <person name="Mori K."/>
        </authorList>
    </citation>
    <scope>NUCLEOTIDE SEQUENCE [LARGE SCALE GENOMIC DNA]</scope>
    <source>
        <strain evidence="2 3">CCM 4839</strain>
    </source>
</reference>
<dbReference type="PANTHER" id="PTHR43630:SF2">
    <property type="entry name" value="GLYCOSYLTRANSFERASE"/>
    <property type="match status" value="1"/>
</dbReference>
<evidence type="ECO:0000313" key="3">
    <source>
        <dbReference type="Proteomes" id="UP001589818"/>
    </source>
</evidence>
<dbReference type="GO" id="GO:0016757">
    <property type="term" value="F:glycosyltransferase activity"/>
    <property type="evidence" value="ECO:0007669"/>
    <property type="project" value="UniProtKB-KW"/>
</dbReference>
<dbReference type="Pfam" id="PF00535">
    <property type="entry name" value="Glycos_transf_2"/>
    <property type="match status" value="1"/>
</dbReference>
<protein>
    <submittedName>
        <fullName evidence="2">Glycosyltransferase</fullName>
        <ecNumber evidence="2">2.4.-.-</ecNumber>
    </submittedName>
</protein>
<dbReference type="Proteomes" id="UP001589818">
    <property type="component" value="Unassembled WGS sequence"/>
</dbReference>
<keyword evidence="2" id="KW-0328">Glycosyltransferase</keyword>
<dbReference type="Gene3D" id="3.90.550.10">
    <property type="entry name" value="Spore Coat Polysaccharide Biosynthesis Protein SpsA, Chain A"/>
    <property type="match status" value="1"/>
</dbReference>
<keyword evidence="3" id="KW-1185">Reference proteome</keyword>
<dbReference type="SMART" id="SM00028">
    <property type="entry name" value="TPR"/>
    <property type="match status" value="3"/>
</dbReference>
<dbReference type="SUPFAM" id="SSF48452">
    <property type="entry name" value="TPR-like"/>
    <property type="match status" value="2"/>
</dbReference>
<accession>A0ABV6J3F6</accession>
<dbReference type="Gene3D" id="1.25.40.10">
    <property type="entry name" value="Tetratricopeptide repeat domain"/>
    <property type="match status" value="1"/>
</dbReference>
<evidence type="ECO:0000259" key="1">
    <source>
        <dbReference type="Pfam" id="PF00535"/>
    </source>
</evidence>
<dbReference type="InterPro" id="IPR019734">
    <property type="entry name" value="TPR_rpt"/>
</dbReference>
<organism evidence="2 3">
    <name type="scientific">Paenibacillus mendelii</name>
    <dbReference type="NCBI Taxonomy" id="206163"/>
    <lineage>
        <taxon>Bacteria</taxon>
        <taxon>Bacillati</taxon>
        <taxon>Bacillota</taxon>
        <taxon>Bacilli</taxon>
        <taxon>Bacillales</taxon>
        <taxon>Paenibacillaceae</taxon>
        <taxon>Paenibacillus</taxon>
    </lineage>
</organism>
<dbReference type="InterPro" id="IPR029044">
    <property type="entry name" value="Nucleotide-diphossugar_trans"/>
</dbReference>
<dbReference type="RefSeq" id="WP_204820029.1">
    <property type="nucleotide sequence ID" value="NZ_JANHOF010000024.1"/>
</dbReference>